<feature type="domain" description="PEGA" evidence="2">
    <location>
        <begin position="53"/>
        <end position="105"/>
    </location>
</feature>
<gene>
    <name evidence="3" type="ORF">ENL96_00495</name>
</gene>
<dbReference type="SUPFAM" id="SSF82171">
    <property type="entry name" value="DPP6 N-terminal domain-like"/>
    <property type="match status" value="1"/>
</dbReference>
<keyword evidence="1" id="KW-1133">Transmembrane helix</keyword>
<feature type="transmembrane region" description="Helical" evidence="1">
    <location>
        <begin position="12"/>
        <end position="29"/>
    </location>
</feature>
<comment type="caution">
    <text evidence="3">The sequence shown here is derived from an EMBL/GenBank/DDBJ whole genome shotgun (WGS) entry which is preliminary data.</text>
</comment>
<dbReference type="Pfam" id="PF08308">
    <property type="entry name" value="PEGA"/>
    <property type="match status" value="1"/>
</dbReference>
<sequence length="494" mass="56363">MKHILNHFKPIIISIFLAIILSTVIILFAEQYKINIKTGTIVRTGMISIKGVKDATISLDGQPHGISPKTINFVEAGEHILTLEKNRRVTWKRTINVQEGKVITLFPILFPEQKEVKKLEESQYISVIPTESTSNYFTVNLEGEDINIISVNLYPRLLDIGIKSSNFARINQILDKINIPPKESKVDEIKEKLSYLQFVPSPQGKCILINDLLNNKIYLVEAGQENIKDITSWFGFPYNNLYWSKDEGWVFVKNQSMLLSIMLKTGQRFVLYTLGENQQYGPITPTTGGVIFTVERTDEGKVYSTIFRIDDNGMNLKEIKSEDTSPSNINDLFVVEQAGIVLINGENSVWILNEEGKPPKILKNDYKILFNESQQQWVCSIDTTTGKSGLIFHFNPLDPDEEVKINYPIPLESIKGIRLINGHQNIVFETEENILISTEDGNNTVKIVEEEEEGKYKISFLGAIYHRGQFVLRYSLTPKDSPQNFTIYELRFDN</sequence>
<proteinExistence type="predicted"/>
<reference evidence="3" key="1">
    <citation type="journal article" date="2020" name="mSystems">
        <title>Genome- and Community-Level Interaction Insights into Carbon Utilization and Element Cycling Functions of Hydrothermarchaeota in Hydrothermal Sediment.</title>
        <authorList>
            <person name="Zhou Z."/>
            <person name="Liu Y."/>
            <person name="Xu W."/>
            <person name="Pan J."/>
            <person name="Luo Z.H."/>
            <person name="Li M."/>
        </authorList>
    </citation>
    <scope>NUCLEOTIDE SEQUENCE [LARGE SCALE GENOMIC DNA]</scope>
    <source>
        <strain evidence="3">SpSt-1042</strain>
    </source>
</reference>
<dbReference type="EMBL" id="DRVY01000015">
    <property type="protein sequence ID" value="HHR91980.1"/>
    <property type="molecule type" value="Genomic_DNA"/>
</dbReference>
<evidence type="ECO:0000259" key="2">
    <source>
        <dbReference type="Pfam" id="PF08308"/>
    </source>
</evidence>
<keyword evidence="1" id="KW-0472">Membrane</keyword>
<organism evidence="3">
    <name type="scientific">candidate division CPR3 bacterium</name>
    <dbReference type="NCBI Taxonomy" id="2268181"/>
    <lineage>
        <taxon>Bacteria</taxon>
        <taxon>Bacteria division CPR3</taxon>
    </lineage>
</organism>
<evidence type="ECO:0000256" key="1">
    <source>
        <dbReference type="SAM" id="Phobius"/>
    </source>
</evidence>
<evidence type="ECO:0000313" key="3">
    <source>
        <dbReference type="EMBL" id="HHR91980.1"/>
    </source>
</evidence>
<name>A0A7C5YX91_UNCC3</name>
<protein>
    <submittedName>
        <fullName evidence="3">PEGA domain-containing protein</fullName>
    </submittedName>
</protein>
<dbReference type="InterPro" id="IPR013229">
    <property type="entry name" value="PEGA"/>
</dbReference>
<dbReference type="AlphaFoldDB" id="A0A7C5YX91"/>
<keyword evidence="1" id="KW-0812">Transmembrane</keyword>
<accession>A0A7C5YX91</accession>